<reference evidence="2" key="1">
    <citation type="journal article" date="2019" name="Int. J. Syst. Evol. Microbiol.">
        <title>The Global Catalogue of Microorganisms (GCM) 10K type strain sequencing project: providing services to taxonomists for standard genome sequencing and annotation.</title>
        <authorList>
            <consortium name="The Broad Institute Genomics Platform"/>
            <consortium name="The Broad Institute Genome Sequencing Center for Infectious Disease"/>
            <person name="Wu L."/>
            <person name="Ma J."/>
        </authorList>
    </citation>
    <scope>NUCLEOTIDE SEQUENCE [LARGE SCALE GENOMIC DNA]</scope>
    <source>
        <strain evidence="2">CCUG 57401</strain>
    </source>
</reference>
<dbReference type="RefSeq" id="WP_376848304.1">
    <property type="nucleotide sequence ID" value="NZ_JBHSMF010000002.1"/>
</dbReference>
<evidence type="ECO:0000313" key="2">
    <source>
        <dbReference type="Proteomes" id="UP001596037"/>
    </source>
</evidence>
<sequence>MTIACHYAIVRFVPFVETGEFANVGVVLLSPSARFFGFRLMKARYARITSFFEELDGKVFRTVMRQAHEEFQRVASEFKPLGTDRRFKSFDKVGAFALWTELTKPLSSILRMGEPRLVMADDPVAKLEGLFKYYVERNFVTREYQEALMERTVRGVLKGLGVADRYQHLRVGNDEYNAAFPFVATALDETPLQIIKPLNLGHTEPTKVLDHGAAWTHKMATLRKKGFLPESVLVTVAGDANEDSKLGEARRDVIGDFNALDVTVASIQDKLAVQSFASSLTPLIDLKSDAPLKRYERPVLEHEELLKLLALPHRPKR</sequence>
<comment type="caution">
    <text evidence="1">The sequence shown here is derived from an EMBL/GenBank/DDBJ whole genome shotgun (WGS) entry which is preliminary data.</text>
</comment>
<dbReference type="InterPro" id="IPR021398">
    <property type="entry name" value="DUF3037"/>
</dbReference>
<dbReference type="Pfam" id="PF11236">
    <property type="entry name" value="DUF3037"/>
    <property type="match status" value="1"/>
</dbReference>
<name>A0ABW0NBD4_9BURK</name>
<dbReference type="Proteomes" id="UP001596037">
    <property type="component" value="Unassembled WGS sequence"/>
</dbReference>
<accession>A0ABW0NBD4</accession>
<proteinExistence type="predicted"/>
<evidence type="ECO:0000313" key="1">
    <source>
        <dbReference type="EMBL" id="MFC5496277.1"/>
    </source>
</evidence>
<keyword evidence="2" id="KW-1185">Reference proteome</keyword>
<gene>
    <name evidence="1" type="ORF">ACFPOE_01905</name>
</gene>
<protein>
    <submittedName>
        <fullName evidence="1">DUF3037 domain-containing protein</fullName>
    </submittedName>
</protein>
<organism evidence="1 2">
    <name type="scientific">Caenimonas terrae</name>
    <dbReference type="NCBI Taxonomy" id="696074"/>
    <lineage>
        <taxon>Bacteria</taxon>
        <taxon>Pseudomonadati</taxon>
        <taxon>Pseudomonadota</taxon>
        <taxon>Betaproteobacteria</taxon>
        <taxon>Burkholderiales</taxon>
        <taxon>Comamonadaceae</taxon>
        <taxon>Caenimonas</taxon>
    </lineage>
</organism>
<dbReference type="EMBL" id="JBHSMF010000002">
    <property type="protein sequence ID" value="MFC5496277.1"/>
    <property type="molecule type" value="Genomic_DNA"/>
</dbReference>